<evidence type="ECO:0000313" key="2">
    <source>
        <dbReference type="Proteomes" id="UP001158576"/>
    </source>
</evidence>
<dbReference type="Proteomes" id="UP001158576">
    <property type="component" value="Chromosome XSR"/>
</dbReference>
<sequence length="80" mass="9271">MSADFFSRLAERRKKLTSAALDKRMLLVKRTGRELSQDISVIDRQRVMRLSEIDVQKVDVLREIKKIKRTTNRALIISGA</sequence>
<dbReference type="EMBL" id="OU015569">
    <property type="protein sequence ID" value="CAG5094107.1"/>
    <property type="molecule type" value="Genomic_DNA"/>
</dbReference>
<reference evidence="1 2" key="1">
    <citation type="submission" date="2021-04" db="EMBL/GenBank/DDBJ databases">
        <authorList>
            <person name="Bliznina A."/>
        </authorList>
    </citation>
    <scope>NUCLEOTIDE SEQUENCE [LARGE SCALE GENOMIC DNA]</scope>
</reference>
<proteinExistence type="predicted"/>
<name>A0ABN7SBJ3_OIKDI</name>
<evidence type="ECO:0000313" key="1">
    <source>
        <dbReference type="EMBL" id="CAG5094107.1"/>
    </source>
</evidence>
<accession>A0ABN7SBJ3</accession>
<keyword evidence="2" id="KW-1185">Reference proteome</keyword>
<gene>
    <name evidence="1" type="ORF">OKIOD_LOCUS4810</name>
</gene>
<protein>
    <submittedName>
        <fullName evidence="1">Oidioi.mRNA.OKI2018_I69.XSR.g13252.t1.cds</fullName>
    </submittedName>
</protein>
<organism evidence="1 2">
    <name type="scientific">Oikopleura dioica</name>
    <name type="common">Tunicate</name>
    <dbReference type="NCBI Taxonomy" id="34765"/>
    <lineage>
        <taxon>Eukaryota</taxon>
        <taxon>Metazoa</taxon>
        <taxon>Chordata</taxon>
        <taxon>Tunicata</taxon>
        <taxon>Appendicularia</taxon>
        <taxon>Copelata</taxon>
        <taxon>Oikopleuridae</taxon>
        <taxon>Oikopleura</taxon>
    </lineage>
</organism>